<dbReference type="InterPro" id="IPR011009">
    <property type="entry name" value="Kinase-like_dom_sf"/>
</dbReference>
<organism evidence="9 10">
    <name type="scientific">Artemisia annua</name>
    <name type="common">Sweet wormwood</name>
    <dbReference type="NCBI Taxonomy" id="35608"/>
    <lineage>
        <taxon>Eukaryota</taxon>
        <taxon>Viridiplantae</taxon>
        <taxon>Streptophyta</taxon>
        <taxon>Embryophyta</taxon>
        <taxon>Tracheophyta</taxon>
        <taxon>Spermatophyta</taxon>
        <taxon>Magnoliopsida</taxon>
        <taxon>eudicotyledons</taxon>
        <taxon>Gunneridae</taxon>
        <taxon>Pentapetalae</taxon>
        <taxon>asterids</taxon>
        <taxon>campanulids</taxon>
        <taxon>Asterales</taxon>
        <taxon>Asteraceae</taxon>
        <taxon>Asteroideae</taxon>
        <taxon>Anthemideae</taxon>
        <taxon>Artemisiinae</taxon>
        <taxon>Artemisia</taxon>
    </lineage>
</organism>
<keyword evidence="2" id="KW-0808">Transferase</keyword>
<evidence type="ECO:0000256" key="5">
    <source>
        <dbReference type="ARBA" id="ARBA00022840"/>
    </source>
</evidence>
<evidence type="ECO:0000256" key="3">
    <source>
        <dbReference type="ARBA" id="ARBA00022741"/>
    </source>
</evidence>
<dbReference type="PANTHER" id="PTHR27003">
    <property type="entry name" value="OS07G0166700 PROTEIN"/>
    <property type="match status" value="1"/>
</dbReference>
<dbReference type="InterPro" id="IPR008271">
    <property type="entry name" value="Ser/Thr_kinase_AS"/>
</dbReference>
<dbReference type="FunFam" id="3.30.200.20:FF:000039">
    <property type="entry name" value="receptor-like protein kinase FERONIA"/>
    <property type="match status" value="1"/>
</dbReference>
<dbReference type="InterPro" id="IPR017441">
    <property type="entry name" value="Protein_kinase_ATP_BS"/>
</dbReference>
<dbReference type="GO" id="GO:0004714">
    <property type="term" value="F:transmembrane receptor protein tyrosine kinase activity"/>
    <property type="evidence" value="ECO:0007669"/>
    <property type="project" value="InterPro"/>
</dbReference>
<comment type="caution">
    <text evidence="9">The sequence shown here is derived from an EMBL/GenBank/DDBJ whole genome shotgun (WGS) entry which is preliminary data.</text>
</comment>
<dbReference type="GO" id="GO:0005524">
    <property type="term" value="F:ATP binding"/>
    <property type="evidence" value="ECO:0007669"/>
    <property type="project" value="UniProtKB-UniRule"/>
</dbReference>
<comment type="similarity">
    <text evidence="7">Belongs to the protein kinase superfamily.</text>
</comment>
<evidence type="ECO:0000313" key="9">
    <source>
        <dbReference type="EMBL" id="PWA92719.1"/>
    </source>
</evidence>
<proteinExistence type="inferred from homology"/>
<dbReference type="Proteomes" id="UP000245207">
    <property type="component" value="Unassembled WGS sequence"/>
</dbReference>
<evidence type="ECO:0000256" key="2">
    <source>
        <dbReference type="ARBA" id="ARBA00022679"/>
    </source>
</evidence>
<dbReference type="AlphaFoldDB" id="A0A2U1Q3Y7"/>
<evidence type="ECO:0000256" key="1">
    <source>
        <dbReference type="ARBA" id="ARBA00022527"/>
    </source>
</evidence>
<dbReference type="PROSITE" id="PS00107">
    <property type="entry name" value="PROTEIN_KINASE_ATP"/>
    <property type="match status" value="1"/>
</dbReference>
<evidence type="ECO:0000256" key="7">
    <source>
        <dbReference type="RuleBase" id="RU000304"/>
    </source>
</evidence>
<keyword evidence="3 6" id="KW-0547">Nucleotide-binding</keyword>
<evidence type="ECO:0000313" key="10">
    <source>
        <dbReference type="Proteomes" id="UP000245207"/>
    </source>
</evidence>
<feature type="binding site" evidence="6">
    <location>
        <position position="56"/>
    </location>
    <ligand>
        <name>ATP</name>
        <dbReference type="ChEBI" id="CHEBI:30616"/>
    </ligand>
</feature>
<dbReference type="SMART" id="SM00220">
    <property type="entry name" value="S_TKc"/>
    <property type="match status" value="1"/>
</dbReference>
<evidence type="ECO:0000256" key="6">
    <source>
        <dbReference type="PROSITE-ProRule" id="PRU10141"/>
    </source>
</evidence>
<sequence>MATYLSGFTHLEIQLEEIKTATNNFDDSKVIGAGGFGKVYKGELSHPEGKIEVAFKRLDRKHGQGDPEFFKEIRMLSSYKHDNLISLLGYCSEGNEMILMYEYASRGSLERILNDSALTWTQRLKICIGASKGLGFLHDPNGTQQRVLHCDIKSANILLDESLNGKVADFGLSKISPANQQCSLLVTTPVGTPGYCDPLYMNTYQLTKESDVYSFGVVLFEVLCGRVCYEVSDRKLKIFVPYWKKCYEQKKLDDIIFPDLMQQMNPSSLEIFVDIAYQCLHESREQRPTMSVVAENLKMALNCQELLHFKPSEYEQIIQAADPPLIYKSNMELIQTLTKGVRVNGGKTVELHDQGLKEYQDIVKAVSQSLFYKSLEELKELLSIGFHINNHKTVEHEQALDDEEVSNGRLQWTMKEKDSGKKLLKWFHVDKGQKTFEMGYAVDNNGKKCLMFSARGVIETEGLSFQSLPESRFFF</sequence>
<evidence type="ECO:0000259" key="8">
    <source>
        <dbReference type="PROSITE" id="PS50011"/>
    </source>
</evidence>
<accession>A0A2U1Q3Y7</accession>
<keyword evidence="1 7" id="KW-0723">Serine/threonine-protein kinase</keyword>
<dbReference type="STRING" id="35608.A0A2U1Q3Y7"/>
<evidence type="ECO:0000256" key="4">
    <source>
        <dbReference type="ARBA" id="ARBA00022777"/>
    </source>
</evidence>
<dbReference type="PROSITE" id="PS00108">
    <property type="entry name" value="PROTEIN_KINASE_ST"/>
    <property type="match status" value="1"/>
</dbReference>
<gene>
    <name evidence="9" type="ORF">CTI12_AA011340</name>
</gene>
<feature type="domain" description="Protein kinase" evidence="8">
    <location>
        <begin position="25"/>
        <end position="307"/>
    </location>
</feature>
<dbReference type="PROSITE" id="PS50011">
    <property type="entry name" value="PROTEIN_KINASE_DOM"/>
    <property type="match status" value="1"/>
</dbReference>
<dbReference type="SUPFAM" id="SSF56112">
    <property type="entry name" value="Protein kinase-like (PK-like)"/>
    <property type="match status" value="1"/>
</dbReference>
<dbReference type="Gene3D" id="1.10.510.10">
    <property type="entry name" value="Transferase(Phosphotransferase) domain 1"/>
    <property type="match status" value="1"/>
</dbReference>
<dbReference type="EMBL" id="PKPP01000441">
    <property type="protein sequence ID" value="PWA92719.1"/>
    <property type="molecule type" value="Genomic_DNA"/>
</dbReference>
<name>A0A2U1Q3Y7_ARTAN</name>
<keyword evidence="10" id="KW-1185">Reference proteome</keyword>
<dbReference type="InterPro" id="IPR000719">
    <property type="entry name" value="Prot_kinase_dom"/>
</dbReference>
<dbReference type="GO" id="GO:0009506">
    <property type="term" value="C:plasmodesma"/>
    <property type="evidence" value="ECO:0007669"/>
    <property type="project" value="TreeGrafter"/>
</dbReference>
<dbReference type="GO" id="GO:0004674">
    <property type="term" value="F:protein serine/threonine kinase activity"/>
    <property type="evidence" value="ECO:0007669"/>
    <property type="project" value="UniProtKB-KW"/>
</dbReference>
<dbReference type="Gene3D" id="3.30.200.20">
    <property type="entry name" value="Phosphorylase Kinase, domain 1"/>
    <property type="match status" value="1"/>
</dbReference>
<dbReference type="Pfam" id="PF00069">
    <property type="entry name" value="Pkinase"/>
    <property type="match status" value="1"/>
</dbReference>
<reference evidence="9 10" key="1">
    <citation type="journal article" date="2018" name="Mol. Plant">
        <title>The genome of Artemisia annua provides insight into the evolution of Asteraceae family and artemisinin biosynthesis.</title>
        <authorList>
            <person name="Shen Q."/>
            <person name="Zhang L."/>
            <person name="Liao Z."/>
            <person name="Wang S."/>
            <person name="Yan T."/>
            <person name="Shi P."/>
            <person name="Liu M."/>
            <person name="Fu X."/>
            <person name="Pan Q."/>
            <person name="Wang Y."/>
            <person name="Lv Z."/>
            <person name="Lu X."/>
            <person name="Zhang F."/>
            <person name="Jiang W."/>
            <person name="Ma Y."/>
            <person name="Chen M."/>
            <person name="Hao X."/>
            <person name="Li L."/>
            <person name="Tang Y."/>
            <person name="Lv G."/>
            <person name="Zhou Y."/>
            <person name="Sun X."/>
            <person name="Brodelius P.E."/>
            <person name="Rose J.K.C."/>
            <person name="Tang K."/>
        </authorList>
    </citation>
    <scope>NUCLEOTIDE SEQUENCE [LARGE SCALE GENOMIC DNA]</scope>
    <source>
        <strain evidence="10">cv. Huhao1</strain>
        <tissue evidence="9">Leaf</tissue>
    </source>
</reference>
<keyword evidence="5 6" id="KW-0067">ATP-binding</keyword>
<dbReference type="PANTHER" id="PTHR27003:SF338">
    <property type="entry name" value="TYROSINE-PROTEIN KINASE, NON-RECEPTOR JAK_TYK2-RELATED"/>
    <property type="match status" value="1"/>
</dbReference>
<dbReference type="GO" id="GO:0005886">
    <property type="term" value="C:plasma membrane"/>
    <property type="evidence" value="ECO:0007669"/>
    <property type="project" value="TreeGrafter"/>
</dbReference>
<dbReference type="OrthoDB" id="4062651at2759"/>
<protein>
    <submittedName>
        <fullName evidence="9">Phloem protein 2-like protein</fullName>
    </submittedName>
</protein>
<keyword evidence="4" id="KW-0418">Kinase</keyword>
<dbReference type="InterPro" id="IPR045272">
    <property type="entry name" value="ANXUR1/2-like"/>
</dbReference>